<dbReference type="AlphaFoldDB" id="A0A8J3G1P0"/>
<sequence length="49" mass="5289">MKNRSEGTTVCTALTFIGDVEDVSGEQAASVTLAAVIRAKVMRRVFDML</sequence>
<reference evidence="1" key="2">
    <citation type="submission" date="2020-09" db="EMBL/GenBank/DDBJ databases">
        <authorList>
            <person name="Sun Q."/>
            <person name="Kim S."/>
        </authorList>
    </citation>
    <scope>NUCLEOTIDE SEQUENCE</scope>
    <source>
        <strain evidence="1">KCTC 32513</strain>
    </source>
</reference>
<reference evidence="1" key="1">
    <citation type="journal article" date="2014" name="Int. J. Syst. Evol. Microbiol.">
        <title>Complete genome sequence of Corynebacterium casei LMG S-19264T (=DSM 44701T), isolated from a smear-ripened cheese.</title>
        <authorList>
            <consortium name="US DOE Joint Genome Institute (JGI-PGF)"/>
            <person name="Walter F."/>
            <person name="Albersmeier A."/>
            <person name="Kalinowski J."/>
            <person name="Ruckert C."/>
        </authorList>
    </citation>
    <scope>NUCLEOTIDE SEQUENCE</scope>
    <source>
        <strain evidence="1">KCTC 32513</strain>
    </source>
</reference>
<accession>A0A8J3G1P0</accession>
<protein>
    <submittedName>
        <fullName evidence="1">Uncharacterized protein</fullName>
    </submittedName>
</protein>
<gene>
    <name evidence="1" type="ORF">GCM10009069_08370</name>
</gene>
<evidence type="ECO:0000313" key="2">
    <source>
        <dbReference type="Proteomes" id="UP000634004"/>
    </source>
</evidence>
<keyword evidence="2" id="KW-1185">Reference proteome</keyword>
<evidence type="ECO:0000313" key="1">
    <source>
        <dbReference type="EMBL" id="GHA87757.1"/>
    </source>
</evidence>
<organism evidence="1 2">
    <name type="scientific">Algimonas arctica</name>
    <dbReference type="NCBI Taxonomy" id="1479486"/>
    <lineage>
        <taxon>Bacteria</taxon>
        <taxon>Pseudomonadati</taxon>
        <taxon>Pseudomonadota</taxon>
        <taxon>Alphaproteobacteria</taxon>
        <taxon>Maricaulales</taxon>
        <taxon>Robiginitomaculaceae</taxon>
        <taxon>Algimonas</taxon>
    </lineage>
</organism>
<dbReference type="EMBL" id="BMZH01000003">
    <property type="protein sequence ID" value="GHA87757.1"/>
    <property type="molecule type" value="Genomic_DNA"/>
</dbReference>
<name>A0A8J3G1P0_9PROT</name>
<dbReference type="Proteomes" id="UP000634004">
    <property type="component" value="Unassembled WGS sequence"/>
</dbReference>
<comment type="caution">
    <text evidence="1">The sequence shown here is derived from an EMBL/GenBank/DDBJ whole genome shotgun (WGS) entry which is preliminary data.</text>
</comment>
<proteinExistence type="predicted"/>